<evidence type="ECO:0000256" key="1">
    <source>
        <dbReference type="SAM" id="MobiDB-lite"/>
    </source>
</evidence>
<evidence type="ECO:0000313" key="3">
    <source>
        <dbReference type="WBParaSite" id="TMUE_0000000520.1"/>
    </source>
</evidence>
<keyword evidence="2" id="KW-1185">Reference proteome</keyword>
<accession>A0A5S6PZV5</accession>
<dbReference type="WBParaSite" id="TMUE_0000000520.1">
    <property type="protein sequence ID" value="TMUE_0000000520.1"/>
    <property type="gene ID" value="WBGene00296460"/>
</dbReference>
<evidence type="ECO:0000313" key="2">
    <source>
        <dbReference type="Proteomes" id="UP000046395"/>
    </source>
</evidence>
<feature type="region of interest" description="Disordered" evidence="1">
    <location>
        <begin position="1"/>
        <end position="29"/>
    </location>
</feature>
<dbReference type="Proteomes" id="UP000046395">
    <property type="component" value="Unassembled WGS sequence"/>
</dbReference>
<proteinExistence type="predicted"/>
<organism evidence="2 3">
    <name type="scientific">Trichuris muris</name>
    <name type="common">Mouse whipworm</name>
    <dbReference type="NCBI Taxonomy" id="70415"/>
    <lineage>
        <taxon>Eukaryota</taxon>
        <taxon>Metazoa</taxon>
        <taxon>Ecdysozoa</taxon>
        <taxon>Nematoda</taxon>
        <taxon>Enoplea</taxon>
        <taxon>Dorylaimia</taxon>
        <taxon>Trichinellida</taxon>
        <taxon>Trichuridae</taxon>
        <taxon>Trichuris</taxon>
    </lineage>
</organism>
<dbReference type="AlphaFoldDB" id="A0A5S6PZV5"/>
<name>A0A5S6PZV5_TRIMR</name>
<sequence>MAKETPQRPTASFVGKRPAQKRATDGAIGARPGRAFLKLPQLGDKLTLRQIAEQTRYISQVERPPSKICAGPNFHAEKGGAHLLRRFVRATFERLLVNAAKSD</sequence>
<protein>
    <submittedName>
        <fullName evidence="3">Uncharacterized protein</fullName>
    </submittedName>
</protein>
<reference evidence="3" key="1">
    <citation type="submission" date="2019-12" db="UniProtKB">
        <authorList>
            <consortium name="WormBaseParasite"/>
        </authorList>
    </citation>
    <scope>IDENTIFICATION</scope>
</reference>